<keyword evidence="3" id="KW-1185">Reference proteome</keyword>
<name>A0ABT6M424_9ACTN</name>
<dbReference type="EMBL" id="JARXVH010000046">
    <property type="protein sequence ID" value="MDH6222844.1"/>
    <property type="molecule type" value="Genomic_DNA"/>
</dbReference>
<organism evidence="2 3">
    <name type="scientific">Streptomyces pseudovenezuelae</name>
    <dbReference type="NCBI Taxonomy" id="67350"/>
    <lineage>
        <taxon>Bacteria</taxon>
        <taxon>Bacillati</taxon>
        <taxon>Actinomycetota</taxon>
        <taxon>Actinomycetes</taxon>
        <taxon>Kitasatosporales</taxon>
        <taxon>Streptomycetaceae</taxon>
        <taxon>Streptomyces</taxon>
        <taxon>Streptomyces aurantiacus group</taxon>
    </lineage>
</organism>
<accession>A0ABT6M424</accession>
<comment type="caution">
    <text evidence="2">The sequence shown here is derived from an EMBL/GenBank/DDBJ whole genome shotgun (WGS) entry which is preliminary data.</text>
</comment>
<sequence>MTTHPATSTPPTPAEAPADTAPPTELPRNLARLTARAEEAGWTTSVQTQPGHCALLLTARQEPRETVLRCVWTLTARGYRWDGATLARNGQQTAQSIAWRALGDLGPPRRPPPAQRPSCPLTASGAPPP</sequence>
<reference evidence="2 3" key="1">
    <citation type="submission" date="2023-04" db="EMBL/GenBank/DDBJ databases">
        <title>Forest soil microbial communities from Buena Vista Peninsula, Colon Province, Panama.</title>
        <authorList>
            <person name="Bouskill N."/>
        </authorList>
    </citation>
    <scope>NUCLEOTIDE SEQUENCE [LARGE SCALE GENOMIC DNA]</scope>
    <source>
        <strain evidence="2 3">GGS1</strain>
    </source>
</reference>
<protein>
    <submittedName>
        <fullName evidence="2">Uncharacterized protein</fullName>
    </submittedName>
</protein>
<feature type="region of interest" description="Disordered" evidence="1">
    <location>
        <begin position="1"/>
        <end position="32"/>
    </location>
</feature>
<feature type="region of interest" description="Disordered" evidence="1">
    <location>
        <begin position="103"/>
        <end position="129"/>
    </location>
</feature>
<evidence type="ECO:0000256" key="1">
    <source>
        <dbReference type="SAM" id="MobiDB-lite"/>
    </source>
</evidence>
<evidence type="ECO:0000313" key="3">
    <source>
        <dbReference type="Proteomes" id="UP001160499"/>
    </source>
</evidence>
<evidence type="ECO:0000313" key="2">
    <source>
        <dbReference type="EMBL" id="MDH6222844.1"/>
    </source>
</evidence>
<gene>
    <name evidence="2" type="ORF">M2283_010196</name>
</gene>
<proteinExistence type="predicted"/>
<dbReference type="Proteomes" id="UP001160499">
    <property type="component" value="Unassembled WGS sequence"/>
</dbReference>
<dbReference type="RefSeq" id="WP_280883430.1">
    <property type="nucleotide sequence ID" value="NZ_JARXVH010000046.1"/>
</dbReference>